<organism evidence="2 3">
    <name type="scientific">Datura stramonium</name>
    <name type="common">Jimsonweed</name>
    <name type="synonym">Common thornapple</name>
    <dbReference type="NCBI Taxonomy" id="4076"/>
    <lineage>
        <taxon>Eukaryota</taxon>
        <taxon>Viridiplantae</taxon>
        <taxon>Streptophyta</taxon>
        <taxon>Embryophyta</taxon>
        <taxon>Tracheophyta</taxon>
        <taxon>Spermatophyta</taxon>
        <taxon>Magnoliopsida</taxon>
        <taxon>eudicotyledons</taxon>
        <taxon>Gunneridae</taxon>
        <taxon>Pentapetalae</taxon>
        <taxon>asterids</taxon>
        <taxon>lamiids</taxon>
        <taxon>Solanales</taxon>
        <taxon>Solanaceae</taxon>
        <taxon>Solanoideae</taxon>
        <taxon>Datureae</taxon>
        <taxon>Datura</taxon>
    </lineage>
</organism>
<reference evidence="2 3" key="1">
    <citation type="journal article" date="2021" name="BMC Genomics">
        <title>Datura genome reveals duplications of psychoactive alkaloid biosynthetic genes and high mutation rate following tissue culture.</title>
        <authorList>
            <person name="Rajewski A."/>
            <person name="Carter-House D."/>
            <person name="Stajich J."/>
            <person name="Litt A."/>
        </authorList>
    </citation>
    <scope>NUCLEOTIDE SEQUENCE [LARGE SCALE GENOMIC DNA]</scope>
    <source>
        <strain evidence="2">AR-01</strain>
    </source>
</reference>
<sequence>AEIRELVQSEPSLTNIEVVERELKGGTTSKAALLEELKTTRKEKESLQERMDILEGKYERLESLVVRQPSSPPLG</sequence>
<accession>A0ABS8TM34</accession>
<dbReference type="Proteomes" id="UP000823775">
    <property type="component" value="Unassembled WGS sequence"/>
</dbReference>
<evidence type="ECO:0000256" key="1">
    <source>
        <dbReference type="SAM" id="Coils"/>
    </source>
</evidence>
<gene>
    <name evidence="2" type="ORF">HAX54_012692</name>
</gene>
<name>A0ABS8TM34_DATST</name>
<feature type="non-terminal residue" evidence="2">
    <location>
        <position position="1"/>
    </location>
</feature>
<keyword evidence="3" id="KW-1185">Reference proteome</keyword>
<proteinExistence type="predicted"/>
<keyword evidence="1" id="KW-0175">Coiled coil</keyword>
<evidence type="ECO:0000313" key="3">
    <source>
        <dbReference type="Proteomes" id="UP000823775"/>
    </source>
</evidence>
<protein>
    <submittedName>
        <fullName evidence="2">Uncharacterized protein</fullName>
    </submittedName>
</protein>
<feature type="coiled-coil region" evidence="1">
    <location>
        <begin position="30"/>
        <end position="64"/>
    </location>
</feature>
<evidence type="ECO:0000313" key="2">
    <source>
        <dbReference type="EMBL" id="MCD7471903.1"/>
    </source>
</evidence>
<comment type="caution">
    <text evidence="2">The sequence shown here is derived from an EMBL/GenBank/DDBJ whole genome shotgun (WGS) entry which is preliminary data.</text>
</comment>
<dbReference type="EMBL" id="JACEIK010001744">
    <property type="protein sequence ID" value="MCD7471903.1"/>
    <property type="molecule type" value="Genomic_DNA"/>
</dbReference>